<keyword evidence="2" id="KW-1185">Reference proteome</keyword>
<evidence type="ECO:0000313" key="1">
    <source>
        <dbReference type="EMBL" id="KAH6924475.1"/>
    </source>
</evidence>
<reference evidence="1" key="1">
    <citation type="submission" date="2020-05" db="EMBL/GenBank/DDBJ databases">
        <title>Large-scale comparative analyses of tick genomes elucidate their genetic diversity and vector capacities.</title>
        <authorList>
            <person name="Jia N."/>
            <person name="Wang J."/>
            <person name="Shi W."/>
            <person name="Du L."/>
            <person name="Sun Y."/>
            <person name="Zhan W."/>
            <person name="Jiang J."/>
            <person name="Wang Q."/>
            <person name="Zhang B."/>
            <person name="Ji P."/>
            <person name="Sakyi L.B."/>
            <person name="Cui X."/>
            <person name="Yuan T."/>
            <person name="Jiang B."/>
            <person name="Yang W."/>
            <person name="Lam T.T.-Y."/>
            <person name="Chang Q."/>
            <person name="Ding S."/>
            <person name="Wang X."/>
            <person name="Zhu J."/>
            <person name="Ruan X."/>
            <person name="Zhao L."/>
            <person name="Wei J."/>
            <person name="Que T."/>
            <person name="Du C."/>
            <person name="Cheng J."/>
            <person name="Dai P."/>
            <person name="Han X."/>
            <person name="Huang E."/>
            <person name="Gao Y."/>
            <person name="Liu J."/>
            <person name="Shao H."/>
            <person name="Ye R."/>
            <person name="Li L."/>
            <person name="Wei W."/>
            <person name="Wang X."/>
            <person name="Wang C."/>
            <person name="Yang T."/>
            <person name="Huo Q."/>
            <person name="Li W."/>
            <person name="Guo W."/>
            <person name="Chen H."/>
            <person name="Zhou L."/>
            <person name="Ni X."/>
            <person name="Tian J."/>
            <person name="Zhou Y."/>
            <person name="Sheng Y."/>
            <person name="Liu T."/>
            <person name="Pan Y."/>
            <person name="Xia L."/>
            <person name="Li J."/>
            <person name="Zhao F."/>
            <person name="Cao W."/>
        </authorList>
    </citation>
    <scope>NUCLEOTIDE SEQUENCE</scope>
    <source>
        <strain evidence="1">Hyas-2018</strain>
    </source>
</reference>
<accession>A0ACB7RPR0</accession>
<name>A0ACB7RPR0_HYAAI</name>
<gene>
    <name evidence="1" type="ORF">HPB50_018834</name>
</gene>
<proteinExistence type="predicted"/>
<sequence>MAPRLQRYKLSGFSQELDWKTVHFAEAIPAERICDGCGWMPRESICLPCSHVLCTTCHEQCLVGRGCECPLDRTWFSDEYIEKKELVVGDLLRFQVETRGQRSRSRSHGRRKHPQSAKFCFCPPGCILTLLLQMQNSIPRSQ</sequence>
<dbReference type="Proteomes" id="UP000821845">
    <property type="component" value="Chromosome 8"/>
</dbReference>
<protein>
    <submittedName>
        <fullName evidence="1">Uncharacterized protein</fullName>
    </submittedName>
</protein>
<organism evidence="1 2">
    <name type="scientific">Hyalomma asiaticum</name>
    <name type="common">Tick</name>
    <dbReference type="NCBI Taxonomy" id="266040"/>
    <lineage>
        <taxon>Eukaryota</taxon>
        <taxon>Metazoa</taxon>
        <taxon>Ecdysozoa</taxon>
        <taxon>Arthropoda</taxon>
        <taxon>Chelicerata</taxon>
        <taxon>Arachnida</taxon>
        <taxon>Acari</taxon>
        <taxon>Parasitiformes</taxon>
        <taxon>Ixodida</taxon>
        <taxon>Ixodoidea</taxon>
        <taxon>Ixodidae</taxon>
        <taxon>Hyalomminae</taxon>
        <taxon>Hyalomma</taxon>
    </lineage>
</organism>
<comment type="caution">
    <text evidence="1">The sequence shown here is derived from an EMBL/GenBank/DDBJ whole genome shotgun (WGS) entry which is preliminary data.</text>
</comment>
<dbReference type="EMBL" id="CM023488">
    <property type="protein sequence ID" value="KAH6924475.1"/>
    <property type="molecule type" value="Genomic_DNA"/>
</dbReference>
<evidence type="ECO:0000313" key="2">
    <source>
        <dbReference type="Proteomes" id="UP000821845"/>
    </source>
</evidence>